<protein>
    <submittedName>
        <fullName evidence="1">Uncharacterized protein</fullName>
    </submittedName>
</protein>
<evidence type="ECO:0000313" key="1">
    <source>
        <dbReference type="EMBL" id="JAD94579.1"/>
    </source>
</evidence>
<reference evidence="1" key="2">
    <citation type="journal article" date="2015" name="Data Brief">
        <title>Shoot transcriptome of the giant reed, Arundo donax.</title>
        <authorList>
            <person name="Barrero R.A."/>
            <person name="Guerrero F.D."/>
            <person name="Moolhuijzen P."/>
            <person name="Goolsby J.A."/>
            <person name="Tidwell J."/>
            <person name="Bellgard S.E."/>
            <person name="Bellgard M.I."/>
        </authorList>
    </citation>
    <scope>NUCLEOTIDE SEQUENCE</scope>
    <source>
        <tissue evidence="1">Shoot tissue taken approximately 20 cm above the soil surface</tissue>
    </source>
</reference>
<name>A0A0A9E1B9_ARUDO</name>
<dbReference type="EMBL" id="GBRH01203316">
    <property type="protein sequence ID" value="JAD94579.1"/>
    <property type="molecule type" value="Transcribed_RNA"/>
</dbReference>
<organism evidence="1">
    <name type="scientific">Arundo donax</name>
    <name type="common">Giant reed</name>
    <name type="synonym">Donax arundinaceus</name>
    <dbReference type="NCBI Taxonomy" id="35708"/>
    <lineage>
        <taxon>Eukaryota</taxon>
        <taxon>Viridiplantae</taxon>
        <taxon>Streptophyta</taxon>
        <taxon>Embryophyta</taxon>
        <taxon>Tracheophyta</taxon>
        <taxon>Spermatophyta</taxon>
        <taxon>Magnoliopsida</taxon>
        <taxon>Liliopsida</taxon>
        <taxon>Poales</taxon>
        <taxon>Poaceae</taxon>
        <taxon>PACMAD clade</taxon>
        <taxon>Arundinoideae</taxon>
        <taxon>Arundineae</taxon>
        <taxon>Arundo</taxon>
    </lineage>
</organism>
<proteinExistence type="predicted"/>
<dbReference type="AlphaFoldDB" id="A0A0A9E1B9"/>
<sequence>MTAQKYEQLQLKESVVFLTNIGKLSLPQLFQNF</sequence>
<reference evidence="1" key="1">
    <citation type="submission" date="2014-09" db="EMBL/GenBank/DDBJ databases">
        <authorList>
            <person name="Magalhaes I.L.F."/>
            <person name="Oliveira U."/>
            <person name="Santos F.R."/>
            <person name="Vidigal T.H.D.A."/>
            <person name="Brescovit A.D."/>
            <person name="Santos A.J."/>
        </authorList>
    </citation>
    <scope>NUCLEOTIDE SEQUENCE</scope>
    <source>
        <tissue evidence="1">Shoot tissue taken approximately 20 cm above the soil surface</tissue>
    </source>
</reference>
<accession>A0A0A9E1B9</accession>